<name>A0A915E8Q3_9BILA</name>
<dbReference type="SUPFAM" id="SSF55729">
    <property type="entry name" value="Acyl-CoA N-acyltransferases (Nat)"/>
    <property type="match status" value="1"/>
</dbReference>
<sequence length="319" mass="36941">MTSSASATHIVQSCKLKQYKTIEEWKKLVTSLQPDPSNLSFYCSLLTASNQTFPEADFYFFTFTTSNGINMWIVVRDNHFVRPFMFLSGDAQLFTNLSLEVEREFDEIFDHTLQHFPFLYAKPDQTCLLFCADPIAQLYVKWAARSMCNVGLEQSFGRIFYMDKCAANLDSLDKIEPPPGYFFDDVDLEKDLDIITSTYIHTELGPRDQFKAKLKHLPYSLLRESKSNKLVSFELLDPSGFLNHQYTLPEFRNRGLGSLVERDMCKKCLRLGILPHKCIEMYNVDLLKACSKSTFWKKWVDGQGQDIAFTFIQHKLVEK</sequence>
<keyword evidence="1" id="KW-1185">Reference proteome</keyword>
<evidence type="ECO:0000313" key="2">
    <source>
        <dbReference type="WBParaSite" id="jg2748"/>
    </source>
</evidence>
<dbReference type="WBParaSite" id="jg2748">
    <property type="protein sequence ID" value="jg2748"/>
    <property type="gene ID" value="jg2748"/>
</dbReference>
<dbReference type="Gene3D" id="3.40.630.30">
    <property type="match status" value="1"/>
</dbReference>
<dbReference type="PANTHER" id="PTHR20958">
    <property type="entry name" value="GLYCINE N-ACYLTRANSFERASE-LIKE PROTEIN"/>
    <property type="match status" value="1"/>
</dbReference>
<protein>
    <submittedName>
        <fullName evidence="2">Glycine N-acyltransferase-like protein</fullName>
    </submittedName>
</protein>
<organism evidence="1 2">
    <name type="scientific">Ditylenchus dipsaci</name>
    <dbReference type="NCBI Taxonomy" id="166011"/>
    <lineage>
        <taxon>Eukaryota</taxon>
        <taxon>Metazoa</taxon>
        <taxon>Ecdysozoa</taxon>
        <taxon>Nematoda</taxon>
        <taxon>Chromadorea</taxon>
        <taxon>Rhabditida</taxon>
        <taxon>Tylenchina</taxon>
        <taxon>Tylenchomorpha</taxon>
        <taxon>Sphaerularioidea</taxon>
        <taxon>Anguinidae</taxon>
        <taxon>Anguininae</taxon>
        <taxon>Ditylenchus</taxon>
    </lineage>
</organism>
<dbReference type="InterPro" id="IPR016181">
    <property type="entry name" value="Acyl_CoA_acyltransferase"/>
</dbReference>
<dbReference type="AlphaFoldDB" id="A0A915E8Q3"/>
<accession>A0A915E8Q3</accession>
<proteinExistence type="predicted"/>
<reference evidence="2" key="1">
    <citation type="submission" date="2022-11" db="UniProtKB">
        <authorList>
            <consortium name="WormBaseParasite"/>
        </authorList>
    </citation>
    <scope>IDENTIFICATION</scope>
</reference>
<dbReference type="InterPro" id="IPR053225">
    <property type="entry name" value="Acyl-CoA_N-acyltransferase"/>
</dbReference>
<dbReference type="Proteomes" id="UP000887574">
    <property type="component" value="Unplaced"/>
</dbReference>
<dbReference type="PANTHER" id="PTHR20958:SF6">
    <property type="entry name" value="GLYCINE N-ACYLTRANSFERASE-LIKE PROTEIN"/>
    <property type="match status" value="1"/>
</dbReference>
<evidence type="ECO:0000313" key="1">
    <source>
        <dbReference type="Proteomes" id="UP000887574"/>
    </source>
</evidence>